<evidence type="ECO:0000313" key="3">
    <source>
        <dbReference type="Proteomes" id="UP001652621"/>
    </source>
</evidence>
<feature type="region of interest" description="Disordered" evidence="2">
    <location>
        <begin position="1"/>
        <end position="28"/>
    </location>
</feature>
<evidence type="ECO:0000256" key="1">
    <source>
        <dbReference type="SAM" id="Coils"/>
    </source>
</evidence>
<name>A0ABM3UMG1_MUSDO</name>
<feature type="compositionally biased region" description="Basic and acidic residues" evidence="2">
    <location>
        <begin position="189"/>
        <end position="237"/>
    </location>
</feature>
<dbReference type="Gene3D" id="3.40.50.300">
    <property type="entry name" value="P-loop containing nucleotide triphosphate hydrolases"/>
    <property type="match status" value="1"/>
</dbReference>
<keyword evidence="1" id="KW-0175">Coiled coil</keyword>
<feature type="compositionally biased region" description="Basic and acidic residues" evidence="2">
    <location>
        <begin position="121"/>
        <end position="182"/>
    </location>
</feature>
<accession>A0ABM3UMG1</accession>
<reference evidence="4" key="1">
    <citation type="submission" date="2025-08" db="UniProtKB">
        <authorList>
            <consortium name="RefSeq"/>
        </authorList>
    </citation>
    <scope>IDENTIFICATION</scope>
    <source>
        <strain evidence="4">Aabys</strain>
        <tissue evidence="4">Whole body</tissue>
    </source>
</reference>
<feature type="compositionally biased region" description="Low complexity" evidence="2">
    <location>
        <begin position="7"/>
        <end position="16"/>
    </location>
</feature>
<evidence type="ECO:0000256" key="2">
    <source>
        <dbReference type="SAM" id="MobiDB-lite"/>
    </source>
</evidence>
<gene>
    <name evidence="4" type="primary">LOC131800881</name>
</gene>
<organism evidence="3 4">
    <name type="scientific">Musca domestica</name>
    <name type="common">House fly</name>
    <dbReference type="NCBI Taxonomy" id="7370"/>
    <lineage>
        <taxon>Eukaryota</taxon>
        <taxon>Metazoa</taxon>
        <taxon>Ecdysozoa</taxon>
        <taxon>Arthropoda</taxon>
        <taxon>Hexapoda</taxon>
        <taxon>Insecta</taxon>
        <taxon>Pterygota</taxon>
        <taxon>Neoptera</taxon>
        <taxon>Endopterygota</taxon>
        <taxon>Diptera</taxon>
        <taxon>Brachycera</taxon>
        <taxon>Muscomorpha</taxon>
        <taxon>Muscoidea</taxon>
        <taxon>Muscidae</taxon>
        <taxon>Musca</taxon>
    </lineage>
</organism>
<dbReference type="PANTHER" id="PTHR47642">
    <property type="entry name" value="ATP-DEPENDENT DNA HELICASE"/>
    <property type="match status" value="1"/>
</dbReference>
<dbReference type="RefSeq" id="XP_058974718.1">
    <property type="nucleotide sequence ID" value="XM_059118735.1"/>
</dbReference>
<feature type="compositionally biased region" description="Polar residues" evidence="2">
    <location>
        <begin position="238"/>
        <end position="248"/>
    </location>
</feature>
<feature type="compositionally biased region" description="Basic and acidic residues" evidence="2">
    <location>
        <begin position="250"/>
        <end position="271"/>
    </location>
</feature>
<dbReference type="PANTHER" id="PTHR47642:SF5">
    <property type="entry name" value="ATP-DEPENDENT DNA HELICASE"/>
    <property type="match status" value="1"/>
</dbReference>
<dbReference type="InterPro" id="IPR027417">
    <property type="entry name" value="P-loop_NTPase"/>
</dbReference>
<proteinExistence type="predicted"/>
<dbReference type="SUPFAM" id="SSF52540">
    <property type="entry name" value="P-loop containing nucleoside triphosphate hydrolases"/>
    <property type="match status" value="1"/>
</dbReference>
<feature type="coiled-coil region" evidence="1">
    <location>
        <begin position="271"/>
        <end position="398"/>
    </location>
</feature>
<protein>
    <submittedName>
        <fullName evidence="4">Uncharacterized protein LOC131800881</fullName>
    </submittedName>
</protein>
<dbReference type="InterPro" id="IPR051055">
    <property type="entry name" value="PIF1_helicase"/>
</dbReference>
<sequence length="1127" mass="134817">MPRLRKQSSLQRQRLSTNRVNEYRERNPSDRLRNAISIATRRQDVNFREEERERDRVSRQLRRHNSFNRRVEQIRDAAQHSLHRQDETYRQLERERDALNHQVRRQDESYRQIERERDVLNHQVRRQDESYRQLERETDTLNHQVRRQDESYRQIERERDALNHQERRQDESYRQVEREADTLNHQVRRRDESYRQIERERDTLNHQVRRQDETYRQIERETDAINHQARRQDETYRLSEQQRNTAQRSVRREDVSQRQVERDRDAISHRVHRQDEVYRQLERERDALNHQVRRQDENEEYREIERERDALSHHARRQDEAYRQLERERNAISQQIRRQDEVYRELERERDTINHEVRRQDETYRRLEQDRDTFRRSQRRRNENYRQIEREMDSQRRNVQRRDITYRTIEQVRNTQQRREARQIASLESQEQNRIRNCRVLIHRMNPYNREVENNRQSERNAVIRQNLSPESRREMLQADSIRHRSRQLREFYELIRKGPTEICICCGGLWFISQVKNIRYNRQCAVRGAVVNVPIQLDTTVNVLPRAVNQTEVVQVHLKRRLQYEHSFMTETIRPAKIFEAARYLVNTELYRKHNIVLSNEWLNSMNCTEECPFVSNVEDLELVSRLSNTNFIQDDVEEVNPQETLLDNNPVENVPLQRISIAPGEGQRPLDMLLDEDSEELSYPTIYCGLKRNCNATIGKIIKSEFRRYDRRLMQEAMAEVRDGNYSVKDRLQHIGNKFISASEVSAQEASYNILGMNLSQCSSAEVFINTFAPEKRVRMIKSKQELQNLERDSTNIFKANILDHYIQRPDIFENMCLAYFGAYYSFSRQLKKSRHQEEEDDFFENDDTNLDQVGAPIRLKNNSGYVYKRKAPAIIRFPSFKLETNKEDYIRSLVMLYLPWRNEVDDLLQNDNENTCLTHKSTIEENRLQFELYKEGELDEILLQVQDENNAVINDSADNMLVSRMLDDEFRALAIPEIDNNINILEVDNNNDSDTNDNIRFIKLPPLVSEKDLLTDIRSLNAKQRAYLHHALHNVVNKKTFYEYIGGGAGVGKSRLIRAIYQSVTHRLNSIPGSNPEMPKVLLTAPTGKAAFGIGGSTLHALFSLPKPFFSGNDLSTIAIRVSE</sequence>
<keyword evidence="3" id="KW-1185">Reference proteome</keyword>
<dbReference type="Proteomes" id="UP001652621">
    <property type="component" value="Unplaced"/>
</dbReference>
<dbReference type="GeneID" id="131800881"/>
<evidence type="ECO:0000313" key="4">
    <source>
        <dbReference type="RefSeq" id="XP_058974718.1"/>
    </source>
</evidence>
<feature type="region of interest" description="Disordered" evidence="2">
    <location>
        <begin position="121"/>
        <end position="271"/>
    </location>
</feature>